<dbReference type="InterPro" id="IPR047817">
    <property type="entry name" value="ABC2_TM_bact-type"/>
</dbReference>
<feature type="transmembrane region" description="Helical" evidence="9">
    <location>
        <begin position="151"/>
        <end position="174"/>
    </location>
</feature>
<dbReference type="PRINTS" id="PR00164">
    <property type="entry name" value="ABC2TRNSPORT"/>
</dbReference>
<dbReference type="PROSITE" id="PS51012">
    <property type="entry name" value="ABC_TM2"/>
    <property type="match status" value="1"/>
</dbReference>
<dbReference type="EMBL" id="DF967972">
    <property type="protein sequence ID" value="GAP13951.1"/>
    <property type="molecule type" value="Genomic_DNA"/>
</dbReference>
<dbReference type="OrthoDB" id="9786910at2"/>
<evidence type="ECO:0000313" key="12">
    <source>
        <dbReference type="Proteomes" id="UP000055060"/>
    </source>
</evidence>
<keyword evidence="4 9" id="KW-1003">Cell membrane</keyword>
<reference evidence="11" key="1">
    <citation type="submission" date="2015-07" db="EMBL/GenBank/DDBJ databases">
        <title>Draft Genome Sequences of Anaerolinea thermolimosa IMO-1, Bellilinea caldifistulae GOMI-1, Leptolinea tardivitalis YMTK-2, Levilinea saccharolytica KIBI-1,Longilinea arvoryzae KOME-1, Previously Described as Members of the Anaerolineaceae (Chloroflexi).</title>
        <authorList>
            <person name="Sekiguchi Y."/>
            <person name="Ohashi A."/>
            <person name="Matsuura N."/>
            <person name="Tourlousse M.D."/>
        </authorList>
    </citation>
    <scope>NUCLEOTIDE SEQUENCE [LARGE SCALE GENOMIC DNA]</scope>
    <source>
        <strain evidence="11">KOME-1</strain>
    </source>
</reference>
<keyword evidence="7 9" id="KW-1133">Transmembrane helix</keyword>
<keyword evidence="8 9" id="KW-0472">Membrane</keyword>
<name>A0A0S7B8V8_9CHLR</name>
<dbReference type="Pfam" id="PF01061">
    <property type="entry name" value="ABC2_membrane"/>
    <property type="match status" value="1"/>
</dbReference>
<gene>
    <name evidence="11" type="ORF">LARV_01710</name>
</gene>
<evidence type="ECO:0000256" key="5">
    <source>
        <dbReference type="ARBA" id="ARBA00022519"/>
    </source>
</evidence>
<keyword evidence="6 9" id="KW-0812">Transmembrane</keyword>
<feature type="transmembrane region" description="Helical" evidence="9">
    <location>
        <begin position="79"/>
        <end position="107"/>
    </location>
</feature>
<dbReference type="GO" id="GO:0043190">
    <property type="term" value="C:ATP-binding cassette (ABC) transporter complex"/>
    <property type="evidence" value="ECO:0007669"/>
    <property type="project" value="InterPro"/>
</dbReference>
<accession>A0A0S7B8V8</accession>
<evidence type="ECO:0000256" key="9">
    <source>
        <dbReference type="RuleBase" id="RU361157"/>
    </source>
</evidence>
<evidence type="ECO:0000256" key="6">
    <source>
        <dbReference type="ARBA" id="ARBA00022692"/>
    </source>
</evidence>
<dbReference type="RefSeq" id="WP_083522440.1">
    <property type="nucleotide sequence ID" value="NZ_DF967972.1"/>
</dbReference>
<evidence type="ECO:0000256" key="2">
    <source>
        <dbReference type="ARBA" id="ARBA00007783"/>
    </source>
</evidence>
<evidence type="ECO:0000256" key="7">
    <source>
        <dbReference type="ARBA" id="ARBA00022989"/>
    </source>
</evidence>
<proteinExistence type="inferred from homology"/>
<comment type="similarity">
    <text evidence="2 9">Belongs to the ABC-2 integral membrane protein family.</text>
</comment>
<keyword evidence="12" id="KW-1185">Reference proteome</keyword>
<dbReference type="PANTHER" id="PTHR30413:SF8">
    <property type="entry name" value="TRANSPORT PERMEASE PROTEIN"/>
    <property type="match status" value="1"/>
</dbReference>
<dbReference type="GO" id="GO:0140359">
    <property type="term" value="F:ABC-type transporter activity"/>
    <property type="evidence" value="ECO:0007669"/>
    <property type="project" value="InterPro"/>
</dbReference>
<evidence type="ECO:0000256" key="1">
    <source>
        <dbReference type="ARBA" id="ARBA00004429"/>
    </source>
</evidence>
<feature type="transmembrane region" description="Helical" evidence="9">
    <location>
        <begin position="186"/>
        <end position="203"/>
    </location>
</feature>
<evidence type="ECO:0000259" key="10">
    <source>
        <dbReference type="PROSITE" id="PS51012"/>
    </source>
</evidence>
<feature type="transmembrane region" description="Helical" evidence="9">
    <location>
        <begin position="243"/>
        <end position="261"/>
    </location>
</feature>
<dbReference type="STRING" id="360412.LARV_01710"/>
<keyword evidence="5" id="KW-0997">Cell inner membrane</keyword>
<feature type="transmembrane region" description="Helical" evidence="9">
    <location>
        <begin position="119"/>
        <end position="145"/>
    </location>
</feature>
<evidence type="ECO:0000256" key="8">
    <source>
        <dbReference type="ARBA" id="ARBA00023136"/>
    </source>
</evidence>
<dbReference type="Proteomes" id="UP000055060">
    <property type="component" value="Unassembled WGS sequence"/>
</dbReference>
<sequence>MNLRPYYDSSIQKAKAVEEIREIFRYKYLIFQLTRRDILARYKRSFLGIAWTMLNPLGMMIVMSIVFSRLFSSIPSYPAYVLSGLIAWTFFSQSTNAAMSGIIWGGGLIQRIYVPRTSFAISAILTALVNLSLSVIPLLLVMFVMRVPISWPILFLPVSMLILAVFSLGIGLILSTMAVYFPDVAEMYQIVLIAWMYLTPVIYPEEIIPEQFSALYHLNPMYQLIRLFRLPIYYGRLPTVEEILPAIIVSVVVLIIGWLYFTSKSDEFAYRT</sequence>
<feature type="domain" description="ABC transmembrane type-2" evidence="10">
    <location>
        <begin position="47"/>
        <end position="264"/>
    </location>
</feature>
<dbReference type="InterPro" id="IPR000412">
    <property type="entry name" value="ABC_2_transport"/>
</dbReference>
<dbReference type="InterPro" id="IPR013525">
    <property type="entry name" value="ABC2_TM"/>
</dbReference>
<evidence type="ECO:0000256" key="3">
    <source>
        <dbReference type="ARBA" id="ARBA00022448"/>
    </source>
</evidence>
<evidence type="ECO:0000256" key="4">
    <source>
        <dbReference type="ARBA" id="ARBA00022475"/>
    </source>
</evidence>
<comment type="subcellular location">
    <subcellularLocation>
        <location evidence="1">Cell inner membrane</location>
        <topology evidence="1">Multi-pass membrane protein</topology>
    </subcellularLocation>
    <subcellularLocation>
        <location evidence="9">Cell membrane</location>
        <topology evidence="9">Multi-pass membrane protein</topology>
    </subcellularLocation>
</comment>
<keyword evidence="3 9" id="KW-0813">Transport</keyword>
<protein>
    <recommendedName>
        <fullName evidence="9">Transport permease protein</fullName>
    </recommendedName>
</protein>
<evidence type="ECO:0000313" key="11">
    <source>
        <dbReference type="EMBL" id="GAP13951.1"/>
    </source>
</evidence>
<dbReference type="GO" id="GO:0015920">
    <property type="term" value="P:lipopolysaccharide transport"/>
    <property type="evidence" value="ECO:0007669"/>
    <property type="project" value="TreeGrafter"/>
</dbReference>
<dbReference type="PANTHER" id="PTHR30413">
    <property type="entry name" value="INNER MEMBRANE TRANSPORT PERMEASE"/>
    <property type="match status" value="1"/>
</dbReference>
<dbReference type="AlphaFoldDB" id="A0A0S7B8V8"/>
<organism evidence="11">
    <name type="scientific">Longilinea arvoryzae</name>
    <dbReference type="NCBI Taxonomy" id="360412"/>
    <lineage>
        <taxon>Bacteria</taxon>
        <taxon>Bacillati</taxon>
        <taxon>Chloroflexota</taxon>
        <taxon>Anaerolineae</taxon>
        <taxon>Anaerolineales</taxon>
        <taxon>Anaerolineaceae</taxon>
        <taxon>Longilinea</taxon>
    </lineage>
</organism>
<feature type="transmembrane region" description="Helical" evidence="9">
    <location>
        <begin position="45"/>
        <end position="67"/>
    </location>
</feature>